<evidence type="ECO:0000256" key="3">
    <source>
        <dbReference type="ARBA" id="ARBA00022448"/>
    </source>
</evidence>
<keyword evidence="4" id="KW-1003">Cell membrane</keyword>
<evidence type="ECO:0000256" key="2">
    <source>
        <dbReference type="ARBA" id="ARBA00010072"/>
    </source>
</evidence>
<evidence type="ECO:0000256" key="7">
    <source>
        <dbReference type="ARBA" id="ARBA00022989"/>
    </source>
</evidence>
<dbReference type="Gene3D" id="1.10.3720.10">
    <property type="entry name" value="MetI-like"/>
    <property type="match status" value="1"/>
</dbReference>
<feature type="transmembrane region" description="Helical" evidence="9">
    <location>
        <begin position="25"/>
        <end position="51"/>
    </location>
</feature>
<keyword evidence="3 9" id="KW-0813">Transport</keyword>
<dbReference type="RefSeq" id="WP_340337620.1">
    <property type="nucleotide sequence ID" value="NZ_JBBKZS010000011.1"/>
</dbReference>
<dbReference type="InterPro" id="IPR000515">
    <property type="entry name" value="MetI-like"/>
</dbReference>
<dbReference type="NCBIfam" id="TIGR01726">
    <property type="entry name" value="HEQRo_perm_3TM"/>
    <property type="match status" value="1"/>
</dbReference>
<gene>
    <name evidence="11" type="ORF">WKW79_23480</name>
</gene>
<evidence type="ECO:0000256" key="4">
    <source>
        <dbReference type="ARBA" id="ARBA00022475"/>
    </source>
</evidence>
<keyword evidence="5 9" id="KW-0812">Transmembrane</keyword>
<keyword evidence="8 9" id="KW-0472">Membrane</keyword>
<evidence type="ECO:0000313" key="11">
    <source>
        <dbReference type="EMBL" id="MEJ8857553.1"/>
    </source>
</evidence>
<reference evidence="11 12" key="1">
    <citation type="submission" date="2024-03" db="EMBL/GenBank/DDBJ databases">
        <title>Novel species of the genus Variovorax.</title>
        <authorList>
            <person name="Liu Q."/>
            <person name="Xin Y.-H."/>
        </authorList>
    </citation>
    <scope>NUCLEOTIDE SEQUENCE [LARGE SCALE GENOMIC DNA]</scope>
    <source>
        <strain evidence="11 12">KACC 18901</strain>
    </source>
</reference>
<evidence type="ECO:0000256" key="8">
    <source>
        <dbReference type="ARBA" id="ARBA00023136"/>
    </source>
</evidence>
<keyword evidence="12" id="KW-1185">Reference proteome</keyword>
<sequence length="233" mass="26194">MSDNLREVFDLTLFGEYRAVLLKGLWMSLGVFTSSAVLALALGLGIALLRVGRRPWLRRYAIFHTEVARNAPDYIMIVWVHFVLPLLVGKVIGQRLEFNPFYSAVIALAFVYSGYFAETFRAGIEAVPRGHIEAGQALGMSARRITWRLVLPQVVRRMLPESTNQFISMFKATSIVSLIAVPDLMYQVQMVSAQEMKPMPLYTGAALVYFVIVFCAATALQSFSSRWRAKVYA</sequence>
<feature type="domain" description="ABC transmembrane type-1" evidence="10">
    <location>
        <begin position="25"/>
        <end position="220"/>
    </location>
</feature>
<dbReference type="CDD" id="cd06261">
    <property type="entry name" value="TM_PBP2"/>
    <property type="match status" value="1"/>
</dbReference>
<dbReference type="EMBL" id="JBBKZS010000011">
    <property type="protein sequence ID" value="MEJ8857553.1"/>
    <property type="molecule type" value="Genomic_DNA"/>
</dbReference>
<accession>A0ABU8XCH8</accession>
<proteinExistence type="inferred from homology"/>
<evidence type="ECO:0000256" key="1">
    <source>
        <dbReference type="ARBA" id="ARBA00004429"/>
    </source>
</evidence>
<keyword evidence="6" id="KW-0029">Amino-acid transport</keyword>
<dbReference type="Pfam" id="PF00528">
    <property type="entry name" value="BPD_transp_1"/>
    <property type="match status" value="1"/>
</dbReference>
<evidence type="ECO:0000313" key="12">
    <source>
        <dbReference type="Proteomes" id="UP001367030"/>
    </source>
</evidence>
<dbReference type="SUPFAM" id="SSF161098">
    <property type="entry name" value="MetI-like"/>
    <property type="match status" value="1"/>
</dbReference>
<comment type="caution">
    <text evidence="11">The sequence shown here is derived from an EMBL/GenBank/DDBJ whole genome shotgun (WGS) entry which is preliminary data.</text>
</comment>
<organism evidence="11 12">
    <name type="scientific">Variovorax robiniae</name>
    <dbReference type="NCBI Taxonomy" id="1836199"/>
    <lineage>
        <taxon>Bacteria</taxon>
        <taxon>Pseudomonadati</taxon>
        <taxon>Pseudomonadota</taxon>
        <taxon>Betaproteobacteria</taxon>
        <taxon>Burkholderiales</taxon>
        <taxon>Comamonadaceae</taxon>
        <taxon>Variovorax</taxon>
    </lineage>
</organism>
<evidence type="ECO:0000256" key="9">
    <source>
        <dbReference type="RuleBase" id="RU363032"/>
    </source>
</evidence>
<evidence type="ECO:0000256" key="6">
    <source>
        <dbReference type="ARBA" id="ARBA00022970"/>
    </source>
</evidence>
<comment type="similarity">
    <text evidence="2">Belongs to the binding-protein-dependent transport system permease family. HisMQ subfamily.</text>
</comment>
<evidence type="ECO:0000259" key="10">
    <source>
        <dbReference type="PROSITE" id="PS50928"/>
    </source>
</evidence>
<name>A0ABU8XCH8_9BURK</name>
<dbReference type="PANTHER" id="PTHR30614">
    <property type="entry name" value="MEMBRANE COMPONENT OF AMINO ACID ABC TRANSPORTER"/>
    <property type="match status" value="1"/>
</dbReference>
<dbReference type="PANTHER" id="PTHR30614:SF0">
    <property type="entry name" value="L-CYSTINE TRANSPORT SYSTEM PERMEASE PROTEIN TCYL"/>
    <property type="match status" value="1"/>
</dbReference>
<comment type="subcellular location">
    <subcellularLocation>
        <location evidence="1">Cell inner membrane</location>
        <topology evidence="1">Multi-pass membrane protein</topology>
    </subcellularLocation>
    <subcellularLocation>
        <location evidence="9">Cell membrane</location>
        <topology evidence="9">Multi-pass membrane protein</topology>
    </subcellularLocation>
</comment>
<protein>
    <submittedName>
        <fullName evidence="11">Amino acid ABC transporter permease</fullName>
    </submittedName>
</protein>
<dbReference type="Proteomes" id="UP001367030">
    <property type="component" value="Unassembled WGS sequence"/>
</dbReference>
<keyword evidence="7 9" id="KW-1133">Transmembrane helix</keyword>
<feature type="transmembrane region" description="Helical" evidence="9">
    <location>
        <begin position="200"/>
        <end position="220"/>
    </location>
</feature>
<dbReference type="InterPro" id="IPR035906">
    <property type="entry name" value="MetI-like_sf"/>
</dbReference>
<dbReference type="InterPro" id="IPR010065">
    <property type="entry name" value="AA_ABC_transptr_permease_3TM"/>
</dbReference>
<dbReference type="PROSITE" id="PS50928">
    <property type="entry name" value="ABC_TM1"/>
    <property type="match status" value="1"/>
</dbReference>
<feature type="transmembrane region" description="Helical" evidence="9">
    <location>
        <begin position="166"/>
        <end position="188"/>
    </location>
</feature>
<feature type="transmembrane region" description="Helical" evidence="9">
    <location>
        <begin position="71"/>
        <end position="88"/>
    </location>
</feature>
<feature type="transmembrane region" description="Helical" evidence="9">
    <location>
        <begin position="100"/>
        <end position="117"/>
    </location>
</feature>
<evidence type="ECO:0000256" key="5">
    <source>
        <dbReference type="ARBA" id="ARBA00022692"/>
    </source>
</evidence>
<dbReference type="InterPro" id="IPR043429">
    <property type="entry name" value="ArtM/GltK/GlnP/TcyL/YhdX-like"/>
</dbReference>